<gene>
    <name evidence="2" type="ORF">ABT317_18245</name>
</gene>
<sequence length="64" mass="6602">LTRSQRGRGPDDPPMTVGRGARAAAAAGGGLQMTNHWTINEVGDAHMTAHRVVNRLVLAAGVTG</sequence>
<evidence type="ECO:0000256" key="1">
    <source>
        <dbReference type="SAM" id="MobiDB-lite"/>
    </source>
</evidence>
<accession>A0ABV1W3W7</accession>
<protein>
    <submittedName>
        <fullName evidence="2">Uncharacterized protein</fullName>
    </submittedName>
</protein>
<evidence type="ECO:0000313" key="2">
    <source>
        <dbReference type="EMBL" id="MER6978884.1"/>
    </source>
</evidence>
<organism evidence="2 3">
    <name type="scientific">Streptomyces carpinensis</name>
    <dbReference type="NCBI Taxonomy" id="66369"/>
    <lineage>
        <taxon>Bacteria</taxon>
        <taxon>Bacillati</taxon>
        <taxon>Actinomycetota</taxon>
        <taxon>Actinomycetes</taxon>
        <taxon>Kitasatosporales</taxon>
        <taxon>Streptomycetaceae</taxon>
        <taxon>Streptomyces</taxon>
    </lineage>
</organism>
<dbReference type="EMBL" id="JBEPCU010000290">
    <property type="protein sequence ID" value="MER6978884.1"/>
    <property type="molecule type" value="Genomic_DNA"/>
</dbReference>
<comment type="caution">
    <text evidence="2">The sequence shown here is derived from an EMBL/GenBank/DDBJ whole genome shotgun (WGS) entry which is preliminary data.</text>
</comment>
<feature type="region of interest" description="Disordered" evidence="1">
    <location>
        <begin position="1"/>
        <end position="29"/>
    </location>
</feature>
<name>A0ABV1W3W7_9ACTN</name>
<reference evidence="2 3" key="1">
    <citation type="submission" date="2024-06" db="EMBL/GenBank/DDBJ databases">
        <title>The Natural Products Discovery Center: Release of the First 8490 Sequenced Strains for Exploring Actinobacteria Biosynthetic Diversity.</title>
        <authorList>
            <person name="Kalkreuter E."/>
            <person name="Kautsar S.A."/>
            <person name="Yang D."/>
            <person name="Bader C.D."/>
            <person name="Teijaro C.N."/>
            <person name="Fluegel L."/>
            <person name="Davis C.M."/>
            <person name="Simpson J.R."/>
            <person name="Lauterbach L."/>
            <person name="Steele A.D."/>
            <person name="Gui C."/>
            <person name="Meng S."/>
            <person name="Li G."/>
            <person name="Viehrig K."/>
            <person name="Ye F."/>
            <person name="Su P."/>
            <person name="Kiefer A.F."/>
            <person name="Nichols A."/>
            <person name="Cepeda A.J."/>
            <person name="Yan W."/>
            <person name="Fan B."/>
            <person name="Jiang Y."/>
            <person name="Adhikari A."/>
            <person name="Zheng C.-J."/>
            <person name="Schuster L."/>
            <person name="Cowan T.M."/>
            <person name="Smanski M.J."/>
            <person name="Chevrette M.G."/>
            <person name="De Carvalho L.P.S."/>
            <person name="Shen B."/>
        </authorList>
    </citation>
    <scope>NUCLEOTIDE SEQUENCE [LARGE SCALE GENOMIC DNA]</scope>
    <source>
        <strain evidence="2 3">NPDC000634</strain>
    </source>
</reference>
<keyword evidence="3" id="KW-1185">Reference proteome</keyword>
<evidence type="ECO:0000313" key="3">
    <source>
        <dbReference type="Proteomes" id="UP001458415"/>
    </source>
</evidence>
<feature type="non-terminal residue" evidence="2">
    <location>
        <position position="1"/>
    </location>
</feature>
<proteinExistence type="predicted"/>
<dbReference type="Proteomes" id="UP001458415">
    <property type="component" value="Unassembled WGS sequence"/>
</dbReference>